<gene>
    <name evidence="2" type="ORF">AVDCRST_MAG64-3684</name>
</gene>
<dbReference type="EMBL" id="CADCUQ010000847">
    <property type="protein sequence ID" value="CAA9433849.1"/>
    <property type="molecule type" value="Genomic_DNA"/>
</dbReference>
<evidence type="ECO:0000259" key="1">
    <source>
        <dbReference type="Pfam" id="PF13358"/>
    </source>
</evidence>
<dbReference type="Pfam" id="PF13358">
    <property type="entry name" value="DDE_3"/>
    <property type="match status" value="1"/>
</dbReference>
<dbReference type="Gene3D" id="3.30.420.10">
    <property type="entry name" value="Ribonuclease H-like superfamily/Ribonuclease H"/>
    <property type="match status" value="1"/>
</dbReference>
<proteinExistence type="predicted"/>
<name>A0A6J4Q756_9BACT</name>
<dbReference type="InterPro" id="IPR038717">
    <property type="entry name" value="Tc1-like_DDE_dom"/>
</dbReference>
<dbReference type="AlphaFoldDB" id="A0A6J4Q756"/>
<organism evidence="2">
    <name type="scientific">uncultured Phycisphaerae bacterium</name>
    <dbReference type="NCBI Taxonomy" id="904963"/>
    <lineage>
        <taxon>Bacteria</taxon>
        <taxon>Pseudomonadati</taxon>
        <taxon>Planctomycetota</taxon>
        <taxon>Phycisphaerae</taxon>
        <taxon>environmental samples</taxon>
    </lineage>
</organism>
<reference evidence="2" key="1">
    <citation type="submission" date="2020-02" db="EMBL/GenBank/DDBJ databases">
        <authorList>
            <person name="Meier V. D."/>
        </authorList>
    </citation>
    <scope>NUCLEOTIDE SEQUENCE</scope>
    <source>
        <strain evidence="2">AVDCRST_MAG64</strain>
    </source>
</reference>
<dbReference type="GO" id="GO:0003676">
    <property type="term" value="F:nucleic acid binding"/>
    <property type="evidence" value="ECO:0007669"/>
    <property type="project" value="InterPro"/>
</dbReference>
<dbReference type="InterPro" id="IPR036397">
    <property type="entry name" value="RNaseH_sf"/>
</dbReference>
<evidence type="ECO:0000313" key="2">
    <source>
        <dbReference type="EMBL" id="CAA9433849.1"/>
    </source>
</evidence>
<accession>A0A6J4Q756</accession>
<feature type="domain" description="Tc1-like transposase DDE" evidence="1">
    <location>
        <begin position="52"/>
        <end position="147"/>
    </location>
</feature>
<protein>
    <recommendedName>
        <fullName evidence="1">Tc1-like transposase DDE domain-containing protein</fullName>
    </recommendedName>
</protein>
<sequence length="175" mass="19503">MWWSRLAHPDLHAWGADPLRLVQREADPADPDPKALACYGLLRRDTGGMMLRFVDGRPVSRATAAFLGWACDRLAAEGKAALLLVWDNAAWHVSRAVRTWVKAHNRAARTGGGVRIVVCRLPTKSPWLNPIEPKWVHGKRAVDDPARTLPADELQQRICDYYGCDLLPPLAQKVA</sequence>